<accession>A0A1R1YSZ8</accession>
<dbReference type="EMBL" id="LSSM01000106">
    <property type="protein sequence ID" value="OMJ30022.1"/>
    <property type="molecule type" value="Genomic_DNA"/>
</dbReference>
<protein>
    <submittedName>
        <fullName evidence="1">Uncharacterized protein</fullName>
    </submittedName>
</protein>
<evidence type="ECO:0000313" key="2">
    <source>
        <dbReference type="Proteomes" id="UP000187429"/>
    </source>
</evidence>
<gene>
    <name evidence="1" type="ORF">AYI69_g453</name>
</gene>
<sequence>MRVSCHLGFAGRNLVYATVQHKNQMLWGSTAQESDDMGFWKPQLESEDSLIAFTSIQYGSDDFTAN</sequence>
<proteinExistence type="predicted"/>
<reference evidence="2" key="1">
    <citation type="submission" date="2017-01" db="EMBL/GenBank/DDBJ databases">
        <authorList>
            <person name="Wang Y."/>
            <person name="White M."/>
            <person name="Kvist S."/>
            <person name="Moncalvo J.-M."/>
        </authorList>
    </citation>
    <scope>NUCLEOTIDE SEQUENCE [LARGE SCALE GENOMIC DNA]</scope>
    <source>
        <strain evidence="2">ID-206-W2</strain>
    </source>
</reference>
<comment type="caution">
    <text evidence="1">The sequence shown here is derived from an EMBL/GenBank/DDBJ whole genome shotgun (WGS) entry which is preliminary data.</text>
</comment>
<dbReference type="AlphaFoldDB" id="A0A1R1YSZ8"/>
<name>A0A1R1YSZ8_9FUNG</name>
<keyword evidence="2" id="KW-1185">Reference proteome</keyword>
<organism evidence="1 2">
    <name type="scientific">Smittium culicis</name>
    <dbReference type="NCBI Taxonomy" id="133412"/>
    <lineage>
        <taxon>Eukaryota</taxon>
        <taxon>Fungi</taxon>
        <taxon>Fungi incertae sedis</taxon>
        <taxon>Zoopagomycota</taxon>
        <taxon>Kickxellomycotina</taxon>
        <taxon>Harpellomycetes</taxon>
        <taxon>Harpellales</taxon>
        <taxon>Legeriomycetaceae</taxon>
        <taxon>Smittium</taxon>
    </lineage>
</organism>
<evidence type="ECO:0000313" key="1">
    <source>
        <dbReference type="EMBL" id="OMJ30022.1"/>
    </source>
</evidence>
<dbReference type="Proteomes" id="UP000187429">
    <property type="component" value="Unassembled WGS sequence"/>
</dbReference>